<reference evidence="2 3" key="1">
    <citation type="submission" date="2018-02" db="EMBL/GenBank/DDBJ databases">
        <title>Genomic Encyclopedia of Archaeal and Bacterial Type Strains, Phase II (KMG-II): from individual species to whole genera.</title>
        <authorList>
            <person name="Goeker M."/>
        </authorList>
    </citation>
    <scope>NUCLEOTIDE SEQUENCE [LARGE SCALE GENOMIC DNA]</scope>
    <source>
        <strain evidence="2 3">DSM 29526</strain>
    </source>
</reference>
<protein>
    <recommendedName>
        <fullName evidence="4">DUF2911 family protein</fullName>
    </recommendedName>
</protein>
<evidence type="ECO:0008006" key="4">
    <source>
        <dbReference type="Google" id="ProtNLM"/>
    </source>
</evidence>
<dbReference type="Pfam" id="PF11138">
    <property type="entry name" value="DUF2911"/>
    <property type="match status" value="1"/>
</dbReference>
<feature type="signal peptide" evidence="1">
    <location>
        <begin position="1"/>
        <end position="25"/>
    </location>
</feature>
<evidence type="ECO:0000256" key="1">
    <source>
        <dbReference type="SAM" id="SignalP"/>
    </source>
</evidence>
<gene>
    <name evidence="2" type="ORF">CLV84_0018</name>
</gene>
<keyword evidence="1" id="KW-0732">Signal</keyword>
<feature type="chain" id="PRO_5015710466" description="DUF2911 family protein" evidence="1">
    <location>
        <begin position="26"/>
        <end position="194"/>
    </location>
</feature>
<sequence length="194" mass="21203">MYTLPRFTGLCLVALLTLFSTGLSAQGGEVRASPTASTSQTLGADTEITFDYSRPAVKGRTVWGDMVPYGMAEGNQYSDNKPYPWRAGANENTTVTFSEDVMVEGEPLAAGTYSIHMIPAESGAWTVIFNKAANGWGSYKYDEAQDALRVEVSPEEAPMQEWLTFGFDDNTATSTKAYLHWEKLKVPFAISVAE</sequence>
<dbReference type="OrthoDB" id="195456at2"/>
<dbReference type="RefSeq" id="WP_104417703.1">
    <property type="nucleotide sequence ID" value="NZ_PTJC01000005.1"/>
</dbReference>
<organism evidence="2 3">
    <name type="scientific">Neolewinella xylanilytica</name>
    <dbReference type="NCBI Taxonomy" id="1514080"/>
    <lineage>
        <taxon>Bacteria</taxon>
        <taxon>Pseudomonadati</taxon>
        <taxon>Bacteroidota</taxon>
        <taxon>Saprospiria</taxon>
        <taxon>Saprospirales</taxon>
        <taxon>Lewinellaceae</taxon>
        <taxon>Neolewinella</taxon>
    </lineage>
</organism>
<dbReference type="EMBL" id="PTJC01000005">
    <property type="protein sequence ID" value="PPK87084.1"/>
    <property type="molecule type" value="Genomic_DNA"/>
</dbReference>
<dbReference type="Proteomes" id="UP000237662">
    <property type="component" value="Unassembled WGS sequence"/>
</dbReference>
<comment type="caution">
    <text evidence="2">The sequence shown here is derived from an EMBL/GenBank/DDBJ whole genome shotgun (WGS) entry which is preliminary data.</text>
</comment>
<proteinExistence type="predicted"/>
<keyword evidence="3" id="KW-1185">Reference proteome</keyword>
<name>A0A2S6I6H1_9BACT</name>
<accession>A0A2S6I6H1</accession>
<evidence type="ECO:0000313" key="3">
    <source>
        <dbReference type="Proteomes" id="UP000237662"/>
    </source>
</evidence>
<dbReference type="InterPro" id="IPR021314">
    <property type="entry name" value="DUF2911"/>
</dbReference>
<dbReference type="AlphaFoldDB" id="A0A2S6I6H1"/>
<evidence type="ECO:0000313" key="2">
    <source>
        <dbReference type="EMBL" id="PPK87084.1"/>
    </source>
</evidence>